<dbReference type="PANTHER" id="PTHR43308">
    <property type="entry name" value="OUTER MEMBRANE PROTEIN ALPHA-RELATED"/>
    <property type="match status" value="1"/>
</dbReference>
<comment type="caution">
    <text evidence="4">The sequence shown here is derived from an EMBL/GenBank/DDBJ whole genome shotgun (WGS) entry which is preliminary data.</text>
</comment>
<feature type="domain" description="SLH" evidence="3">
    <location>
        <begin position="129"/>
        <end position="189"/>
    </location>
</feature>
<protein>
    <recommendedName>
        <fullName evidence="3">SLH domain-containing protein</fullName>
    </recommendedName>
</protein>
<feature type="signal peptide" evidence="2">
    <location>
        <begin position="1"/>
        <end position="28"/>
    </location>
</feature>
<dbReference type="OrthoDB" id="9816550at2"/>
<evidence type="ECO:0000256" key="2">
    <source>
        <dbReference type="SAM" id="SignalP"/>
    </source>
</evidence>
<feature type="compositionally biased region" description="Polar residues" evidence="1">
    <location>
        <begin position="383"/>
        <end position="392"/>
    </location>
</feature>
<feature type="region of interest" description="Disordered" evidence="1">
    <location>
        <begin position="351"/>
        <end position="392"/>
    </location>
</feature>
<feature type="domain" description="SLH" evidence="3">
    <location>
        <begin position="190"/>
        <end position="253"/>
    </location>
</feature>
<dbReference type="Pfam" id="PF00395">
    <property type="entry name" value="SLH"/>
    <property type="match status" value="2"/>
</dbReference>
<evidence type="ECO:0000259" key="3">
    <source>
        <dbReference type="PROSITE" id="PS51272"/>
    </source>
</evidence>
<feature type="chain" id="PRO_5038546305" description="SLH domain-containing protein" evidence="2">
    <location>
        <begin position="29"/>
        <end position="392"/>
    </location>
</feature>
<dbReference type="InterPro" id="IPR001119">
    <property type="entry name" value="SLH_dom"/>
</dbReference>
<dbReference type="PROSITE" id="PS51272">
    <property type="entry name" value="SLH"/>
    <property type="match status" value="3"/>
</dbReference>
<evidence type="ECO:0000313" key="4">
    <source>
        <dbReference type="EMBL" id="PWD51806.1"/>
    </source>
</evidence>
<keyword evidence="2" id="KW-0732">Signal</keyword>
<dbReference type="RefSeq" id="WP_109230187.1">
    <property type="nucleotide sequence ID" value="NZ_PYHR01000002.1"/>
</dbReference>
<keyword evidence="5" id="KW-1185">Reference proteome</keyword>
<evidence type="ECO:0000256" key="1">
    <source>
        <dbReference type="SAM" id="MobiDB-lite"/>
    </source>
</evidence>
<proteinExistence type="predicted"/>
<dbReference type="Proteomes" id="UP000245166">
    <property type="component" value="Unassembled WGS sequence"/>
</dbReference>
<name>A0A2U1ZXU1_9MICO</name>
<evidence type="ECO:0000313" key="5">
    <source>
        <dbReference type="Proteomes" id="UP000245166"/>
    </source>
</evidence>
<feature type="domain" description="SLH" evidence="3">
    <location>
        <begin position="65"/>
        <end position="128"/>
    </location>
</feature>
<sequence length="392" mass="40833">MRSRSRLLGSGLTAALALTLLTPLGASGAPDVSSGPDAAALDVAPVDVAALDALVAPDPVVATAAIPVFSDVPADALFADEIGWLAQQGISTGWPDGTFRPLEPISREAMAAFLFRMQNPGAPDPTCTTAPFIDVSVTDPFCGVITWMSDTGLSTGWPDGTYRQYQPLTRDAAMAFVSRLAGADPSATECGTAFSDVPPGMQFCEEITWAVELGITTGYEDGTFRPLENLSREAMAAFLFRLDDAAIVPVEIDGAIADPSIGDPYYPEAGNGGFDVESYHVDLVWNPPTRELVATATVVAQVTATERIGQLTLDFETESSAGDPTLVVSKAKIDGRSAGFTHADREIDLVPLGASSPVRPSRRRSPTPAPPATCPTSTATRAGTTSPATAAS</sequence>
<reference evidence="4 5" key="1">
    <citation type="submission" date="2018-03" db="EMBL/GenBank/DDBJ databases">
        <title>Genome assembly of novel Miniimonas species PCH200.</title>
        <authorList>
            <person name="Thakur V."/>
            <person name="Kumar V."/>
            <person name="Singh D."/>
        </authorList>
    </citation>
    <scope>NUCLEOTIDE SEQUENCE [LARGE SCALE GENOMIC DNA]</scope>
    <source>
        <strain evidence="4 5">PCH200</strain>
    </source>
</reference>
<gene>
    <name evidence="4" type="ORF">C8046_15295</name>
</gene>
<dbReference type="EMBL" id="PYHR01000002">
    <property type="protein sequence ID" value="PWD51806.1"/>
    <property type="molecule type" value="Genomic_DNA"/>
</dbReference>
<organism evidence="4 5">
    <name type="scientific">Serinibacter arcticus</name>
    <dbReference type="NCBI Taxonomy" id="1655435"/>
    <lineage>
        <taxon>Bacteria</taxon>
        <taxon>Bacillati</taxon>
        <taxon>Actinomycetota</taxon>
        <taxon>Actinomycetes</taxon>
        <taxon>Micrococcales</taxon>
        <taxon>Beutenbergiaceae</taxon>
        <taxon>Serinibacter</taxon>
    </lineage>
</organism>
<dbReference type="AlphaFoldDB" id="A0A2U1ZXU1"/>
<accession>A0A2U1ZXU1</accession>
<dbReference type="InterPro" id="IPR051465">
    <property type="entry name" value="Cell_Envelope_Struct_Comp"/>
</dbReference>